<keyword evidence="3" id="KW-0547">Nucleotide-binding</keyword>
<dbReference type="GO" id="GO:0008233">
    <property type="term" value="F:peptidase activity"/>
    <property type="evidence" value="ECO:0007669"/>
    <property type="project" value="InterPro"/>
</dbReference>
<dbReference type="InterPro" id="IPR003593">
    <property type="entry name" value="AAA+_ATPase"/>
</dbReference>
<dbReference type="Gene3D" id="3.90.70.10">
    <property type="entry name" value="Cysteine proteinases"/>
    <property type="match status" value="1"/>
</dbReference>
<evidence type="ECO:0008006" key="13">
    <source>
        <dbReference type="Google" id="ProtNLM"/>
    </source>
</evidence>
<dbReference type="SUPFAM" id="SSF90123">
    <property type="entry name" value="ABC transporter transmembrane region"/>
    <property type="match status" value="1"/>
</dbReference>
<dbReference type="PROSITE" id="PS50893">
    <property type="entry name" value="ABC_TRANSPORTER_2"/>
    <property type="match status" value="1"/>
</dbReference>
<evidence type="ECO:0000259" key="8">
    <source>
        <dbReference type="PROSITE" id="PS50893"/>
    </source>
</evidence>
<feature type="transmembrane region" description="Helical" evidence="7">
    <location>
        <begin position="196"/>
        <end position="218"/>
    </location>
</feature>
<keyword evidence="2 7" id="KW-0812">Transmembrane</keyword>
<evidence type="ECO:0000256" key="6">
    <source>
        <dbReference type="ARBA" id="ARBA00023136"/>
    </source>
</evidence>
<evidence type="ECO:0000259" key="10">
    <source>
        <dbReference type="PROSITE" id="PS50990"/>
    </source>
</evidence>
<dbReference type="GO" id="GO:0005886">
    <property type="term" value="C:plasma membrane"/>
    <property type="evidence" value="ECO:0007669"/>
    <property type="project" value="UniProtKB-SubCell"/>
</dbReference>
<feature type="transmembrane region" description="Helical" evidence="7">
    <location>
        <begin position="298"/>
        <end position="317"/>
    </location>
</feature>
<keyword evidence="5 7" id="KW-1133">Transmembrane helix</keyword>
<dbReference type="InterPro" id="IPR011527">
    <property type="entry name" value="ABC1_TM_dom"/>
</dbReference>
<dbReference type="GO" id="GO:0005524">
    <property type="term" value="F:ATP binding"/>
    <property type="evidence" value="ECO:0007669"/>
    <property type="project" value="UniProtKB-KW"/>
</dbReference>
<accession>A0A2V1GYT0</accession>
<dbReference type="Proteomes" id="UP000244906">
    <property type="component" value="Unassembled WGS sequence"/>
</dbReference>
<sequence length="691" mass="77365">MSQVFKTPARIQASQVDCGSTCLGIILEHAGCVIGSYQLRRLCGVSRDGASIANIQRGAQTLGCQATVIKRGVKRLESIEHPVVVHWNLNHFVVLEGLTADQAWINDPASGRRVISSTEFCNSYTGLCIDILAPETIDKSTPESVIKQFPGMLKTLRYLVIISIFPAIIVFLFELGFGGIKRGFFDYAIDYSLSGWGVWLGFSGLILLLVKSVFNWIYQDFKQSYQQQLFASFNHFFIQKISQRSLRFFETYHPDELIFRLSEASQYLQLCMVISSSIAEQLLLLAACSAILYLIDPLFLLLGLMPFLLLTVWAWCIRFKLRELSLKLQIESSNYHAKTSQQLQSQQRYYAMGLQKYLFSAALIPISRVVACEAEKERALLLYQSVSRSLTSLSPAIFTFGGGLLLAQGKLSYGSFLLAESMALLLLVQLQIASQQIQQFFEMQPFARRAGELLKDEQFECEQPIIASNEVDICSGSLISARQMGFGYNGVDSDLFRQVSLDIESSVITGFSGSSGCGKTTLMEVLSGQRQPVIGQVYFKGSPLHSNAPVGYVFAEEDVSGTLQQYISSGQLVDNEKICWVLKQSELWSRVGFLLQHDKPLLLESLGLSRGEKQRLALARALYFSQECIFFDEAFSHLSLTQSYRIIERLRGQGVALVLATHRHEILKLCDCIIDIEKFSNIDYAHANELG</sequence>
<dbReference type="OrthoDB" id="9806127at2"/>
<dbReference type="PANTHER" id="PTHR24221">
    <property type="entry name" value="ATP-BINDING CASSETTE SUB-FAMILY B"/>
    <property type="match status" value="1"/>
</dbReference>
<reference evidence="11 12" key="1">
    <citation type="submission" date="2018-04" db="EMBL/GenBank/DDBJ databases">
        <title>Thalassorhabdus spongiae gen. nov., sp. nov., isolated from a marine sponge in South-West Iceland.</title>
        <authorList>
            <person name="Knobloch S."/>
            <person name="Daussin A."/>
            <person name="Johannsson R."/>
            <person name="Marteinsson V.T."/>
        </authorList>
    </citation>
    <scope>NUCLEOTIDE SEQUENCE [LARGE SCALE GENOMIC DNA]</scope>
    <source>
        <strain evidence="11 12">Hp12</strain>
    </source>
</reference>
<name>A0A2V1GYT0_9GAMM</name>
<keyword evidence="4" id="KW-0067">ATP-binding</keyword>
<dbReference type="SMART" id="SM00382">
    <property type="entry name" value="AAA"/>
    <property type="match status" value="1"/>
</dbReference>
<dbReference type="SUPFAM" id="SSF52540">
    <property type="entry name" value="P-loop containing nucleoside triphosphate hydrolases"/>
    <property type="match status" value="1"/>
</dbReference>
<evidence type="ECO:0000256" key="3">
    <source>
        <dbReference type="ARBA" id="ARBA00022741"/>
    </source>
</evidence>
<dbReference type="GO" id="GO:0006508">
    <property type="term" value="P:proteolysis"/>
    <property type="evidence" value="ECO:0007669"/>
    <property type="project" value="InterPro"/>
</dbReference>
<dbReference type="InterPro" id="IPR027417">
    <property type="entry name" value="P-loop_NTPase"/>
</dbReference>
<feature type="domain" description="ABC transmembrane type-1" evidence="9">
    <location>
        <begin position="184"/>
        <end position="442"/>
    </location>
</feature>
<dbReference type="InterPro" id="IPR005074">
    <property type="entry name" value="Peptidase_C39"/>
</dbReference>
<dbReference type="EMBL" id="QDDL01000001">
    <property type="protein sequence ID" value="PVZ72231.1"/>
    <property type="molecule type" value="Genomic_DNA"/>
</dbReference>
<dbReference type="InterPro" id="IPR039421">
    <property type="entry name" value="Type_1_exporter"/>
</dbReference>
<dbReference type="Gene3D" id="1.20.1560.10">
    <property type="entry name" value="ABC transporter type 1, transmembrane domain"/>
    <property type="match status" value="1"/>
</dbReference>
<dbReference type="Pfam" id="PF00005">
    <property type="entry name" value="ABC_tran"/>
    <property type="match status" value="1"/>
</dbReference>
<evidence type="ECO:0000256" key="7">
    <source>
        <dbReference type="SAM" id="Phobius"/>
    </source>
</evidence>
<dbReference type="PROSITE" id="PS50929">
    <property type="entry name" value="ABC_TM1F"/>
    <property type="match status" value="1"/>
</dbReference>
<dbReference type="GO" id="GO:0016887">
    <property type="term" value="F:ATP hydrolysis activity"/>
    <property type="evidence" value="ECO:0007669"/>
    <property type="project" value="InterPro"/>
</dbReference>
<dbReference type="InterPro" id="IPR003439">
    <property type="entry name" value="ABC_transporter-like_ATP-bd"/>
</dbReference>
<organism evidence="11 12">
    <name type="scientific">Pelagibaculum spongiae</name>
    <dbReference type="NCBI Taxonomy" id="2080658"/>
    <lineage>
        <taxon>Bacteria</taxon>
        <taxon>Pseudomonadati</taxon>
        <taxon>Pseudomonadota</taxon>
        <taxon>Gammaproteobacteria</taxon>
        <taxon>Oceanospirillales</taxon>
        <taxon>Pelagibaculum</taxon>
    </lineage>
</organism>
<proteinExistence type="predicted"/>
<feature type="domain" description="Peptidase C39" evidence="10">
    <location>
        <begin position="12"/>
        <end position="131"/>
    </location>
</feature>
<evidence type="ECO:0000256" key="4">
    <source>
        <dbReference type="ARBA" id="ARBA00022840"/>
    </source>
</evidence>
<feature type="domain" description="ABC transporter" evidence="8">
    <location>
        <begin position="479"/>
        <end position="690"/>
    </location>
</feature>
<dbReference type="PANTHER" id="PTHR24221:SF503">
    <property type="entry name" value="MITOCHONDRIAL POTASSIUM CHANNEL ATP-BINDING SUBUNIT"/>
    <property type="match status" value="1"/>
</dbReference>
<dbReference type="RefSeq" id="WP_116685817.1">
    <property type="nucleotide sequence ID" value="NZ_CAWNYD010000001.1"/>
</dbReference>
<comment type="caution">
    <text evidence="11">The sequence shown here is derived from an EMBL/GenBank/DDBJ whole genome shotgun (WGS) entry which is preliminary data.</text>
</comment>
<dbReference type="PROSITE" id="PS50990">
    <property type="entry name" value="PEPTIDASE_C39"/>
    <property type="match status" value="1"/>
</dbReference>
<keyword evidence="12" id="KW-1185">Reference proteome</keyword>
<keyword evidence="6 7" id="KW-0472">Membrane</keyword>
<gene>
    <name evidence="11" type="ORF">DC094_04250</name>
</gene>
<evidence type="ECO:0000313" key="11">
    <source>
        <dbReference type="EMBL" id="PVZ72231.1"/>
    </source>
</evidence>
<dbReference type="Pfam" id="PF03412">
    <property type="entry name" value="Peptidase_C39"/>
    <property type="match status" value="1"/>
</dbReference>
<feature type="transmembrane region" description="Helical" evidence="7">
    <location>
        <begin position="156"/>
        <end position="176"/>
    </location>
</feature>
<protein>
    <recommendedName>
        <fullName evidence="13">ABC transporter ATP-binding protein</fullName>
    </recommendedName>
</protein>
<dbReference type="AlphaFoldDB" id="A0A2V1GYT0"/>
<evidence type="ECO:0000256" key="2">
    <source>
        <dbReference type="ARBA" id="ARBA00022692"/>
    </source>
</evidence>
<comment type="subcellular location">
    <subcellularLocation>
        <location evidence="1">Cell membrane</location>
        <topology evidence="1">Multi-pass membrane protein</topology>
    </subcellularLocation>
</comment>
<dbReference type="GO" id="GO:0140359">
    <property type="term" value="F:ABC-type transporter activity"/>
    <property type="evidence" value="ECO:0007669"/>
    <property type="project" value="InterPro"/>
</dbReference>
<dbReference type="Gene3D" id="3.40.50.300">
    <property type="entry name" value="P-loop containing nucleotide triphosphate hydrolases"/>
    <property type="match status" value="1"/>
</dbReference>
<dbReference type="InterPro" id="IPR036640">
    <property type="entry name" value="ABC1_TM_sf"/>
</dbReference>
<evidence type="ECO:0000256" key="5">
    <source>
        <dbReference type="ARBA" id="ARBA00022989"/>
    </source>
</evidence>
<evidence type="ECO:0000313" key="12">
    <source>
        <dbReference type="Proteomes" id="UP000244906"/>
    </source>
</evidence>
<evidence type="ECO:0000259" key="9">
    <source>
        <dbReference type="PROSITE" id="PS50929"/>
    </source>
</evidence>
<evidence type="ECO:0000256" key="1">
    <source>
        <dbReference type="ARBA" id="ARBA00004651"/>
    </source>
</evidence>